<protein>
    <submittedName>
        <fullName evidence="2">Transmembrane protein</fullName>
    </submittedName>
</protein>
<evidence type="ECO:0000256" key="1">
    <source>
        <dbReference type="SAM" id="Phobius"/>
    </source>
</evidence>
<keyword evidence="3" id="KW-1185">Reference proteome</keyword>
<proteinExistence type="predicted"/>
<dbReference type="AlphaFoldDB" id="A0AAD7PHP6"/>
<keyword evidence="1" id="KW-0472">Membrane</keyword>
<gene>
    <name evidence="2" type="ORF">O6P43_022521</name>
</gene>
<evidence type="ECO:0000313" key="2">
    <source>
        <dbReference type="EMBL" id="KAJ7956021.1"/>
    </source>
</evidence>
<name>A0AAD7PHP6_QUISA</name>
<evidence type="ECO:0000313" key="3">
    <source>
        <dbReference type="Proteomes" id="UP001163823"/>
    </source>
</evidence>
<dbReference type="PANTHER" id="PTHR36369:SF1">
    <property type="entry name" value="TRANSMEMBRANE PROTEIN"/>
    <property type="match status" value="1"/>
</dbReference>
<organism evidence="2 3">
    <name type="scientific">Quillaja saponaria</name>
    <name type="common">Soap bark tree</name>
    <dbReference type="NCBI Taxonomy" id="32244"/>
    <lineage>
        <taxon>Eukaryota</taxon>
        <taxon>Viridiplantae</taxon>
        <taxon>Streptophyta</taxon>
        <taxon>Embryophyta</taxon>
        <taxon>Tracheophyta</taxon>
        <taxon>Spermatophyta</taxon>
        <taxon>Magnoliopsida</taxon>
        <taxon>eudicotyledons</taxon>
        <taxon>Gunneridae</taxon>
        <taxon>Pentapetalae</taxon>
        <taxon>rosids</taxon>
        <taxon>fabids</taxon>
        <taxon>Fabales</taxon>
        <taxon>Quillajaceae</taxon>
        <taxon>Quillaja</taxon>
    </lineage>
</organism>
<sequence>MNVHVLDSHLEALAFNYLSLSFSAVVNNLWAWVAVITAAVSFWRIRAVGCARPEKEPSFNDRSSSGSQLSEQLVPEVLLYDDVADDKPPSSQAVTTPAVAVGDVKVDGWVTKGKFAVYFYEEERECDSCELTAETEEWEEESNNLNGWWENWEKMLRLRSGKNGWYRYQDLTELNGNVVRLWDGCCTSELR</sequence>
<feature type="transmembrane region" description="Helical" evidence="1">
    <location>
        <begin position="20"/>
        <end position="43"/>
    </location>
</feature>
<dbReference type="Proteomes" id="UP001163823">
    <property type="component" value="Chromosome 9"/>
</dbReference>
<dbReference type="PANTHER" id="PTHR36369">
    <property type="entry name" value="TRANSMEMBRANE PROTEIN"/>
    <property type="match status" value="1"/>
</dbReference>
<keyword evidence="1 2" id="KW-0812">Transmembrane</keyword>
<dbReference type="EMBL" id="JARAOO010000009">
    <property type="protein sequence ID" value="KAJ7956021.1"/>
    <property type="molecule type" value="Genomic_DNA"/>
</dbReference>
<comment type="caution">
    <text evidence="2">The sequence shown here is derived from an EMBL/GenBank/DDBJ whole genome shotgun (WGS) entry which is preliminary data.</text>
</comment>
<keyword evidence="1" id="KW-1133">Transmembrane helix</keyword>
<accession>A0AAD7PHP6</accession>
<reference evidence="2" key="1">
    <citation type="journal article" date="2023" name="Science">
        <title>Elucidation of the pathway for biosynthesis of saponin adjuvants from the soapbark tree.</title>
        <authorList>
            <person name="Reed J."/>
            <person name="Orme A."/>
            <person name="El-Demerdash A."/>
            <person name="Owen C."/>
            <person name="Martin L.B.B."/>
            <person name="Misra R.C."/>
            <person name="Kikuchi S."/>
            <person name="Rejzek M."/>
            <person name="Martin A.C."/>
            <person name="Harkess A."/>
            <person name="Leebens-Mack J."/>
            <person name="Louveau T."/>
            <person name="Stephenson M.J."/>
            <person name="Osbourn A."/>
        </authorList>
    </citation>
    <scope>NUCLEOTIDE SEQUENCE</scope>
    <source>
        <strain evidence="2">S10</strain>
    </source>
</reference>
<dbReference type="KEGG" id="qsa:O6P43_022521"/>